<keyword evidence="5" id="KW-0464">Manganese</keyword>
<evidence type="ECO:0000259" key="6">
    <source>
        <dbReference type="Pfam" id="PF02776"/>
    </source>
</evidence>
<dbReference type="EMBL" id="UINC01126783">
    <property type="protein sequence ID" value="SVD05487.1"/>
    <property type="molecule type" value="Genomic_DNA"/>
</dbReference>
<keyword evidence="2" id="KW-0479">Metal-binding</keyword>
<accession>A0A382S8H8</accession>
<dbReference type="NCBIfam" id="TIGR00173">
    <property type="entry name" value="menD"/>
    <property type="match status" value="1"/>
</dbReference>
<evidence type="ECO:0000256" key="2">
    <source>
        <dbReference type="ARBA" id="ARBA00022723"/>
    </source>
</evidence>
<evidence type="ECO:0000313" key="7">
    <source>
        <dbReference type="EMBL" id="SVD05487.1"/>
    </source>
</evidence>
<reference evidence="7" key="1">
    <citation type="submission" date="2018-05" db="EMBL/GenBank/DDBJ databases">
        <authorList>
            <person name="Lanie J.A."/>
            <person name="Ng W.-L."/>
            <person name="Kazmierczak K.M."/>
            <person name="Andrzejewski T.M."/>
            <person name="Davidsen T.M."/>
            <person name="Wayne K.J."/>
            <person name="Tettelin H."/>
            <person name="Glass J.I."/>
            <person name="Rusch D."/>
            <person name="Podicherti R."/>
            <person name="Tsui H.-C.T."/>
            <person name="Winkler M.E."/>
        </authorList>
    </citation>
    <scope>NUCLEOTIDE SEQUENCE</scope>
</reference>
<organism evidence="7">
    <name type="scientific">marine metagenome</name>
    <dbReference type="NCBI Taxonomy" id="408172"/>
    <lineage>
        <taxon>unclassified sequences</taxon>
        <taxon>metagenomes</taxon>
        <taxon>ecological metagenomes</taxon>
    </lineage>
</organism>
<feature type="non-terminal residue" evidence="7">
    <location>
        <position position="314"/>
    </location>
</feature>
<feature type="domain" description="Thiamine pyrophosphate enzyme N-terminal TPP-binding" evidence="6">
    <location>
        <begin position="21"/>
        <end position="134"/>
    </location>
</feature>
<sequence length="314" mass="33462">LSDGRDDAMKQAEANALRAMLLVRSLLAHGIRDFVLSPGSRNTPLILALESMAEQTDGLVLHRILDERSAAFFALGLGRASGRPAPLVCTSGSAGAHYLPAVIEADQSYVPMMILTADRPAELHGCGALQTVEQEGFFGPHTRLAYPFQAPTADEAELSTWLAAAIARAMDAGVGAKPGPVHLNLPFREPLWDPCVDYTDVAVDVSLPSVTRSVAALSESAAERLRTMVDDVSRVVIVAGPMHGPRAQDAQALRAQIAGVARTRGWPIIAEPDSGLRFGPTVDDVVMSTADLFLREESVCRALTPELVIRIGLT</sequence>
<dbReference type="PANTHER" id="PTHR42916">
    <property type="entry name" value="2-SUCCINYL-5-ENOLPYRUVYL-6-HYDROXY-3-CYCLOHEXENE-1-CARBOXYLATE SYNTHASE"/>
    <property type="match status" value="1"/>
</dbReference>
<proteinExistence type="predicted"/>
<dbReference type="InterPro" id="IPR004433">
    <property type="entry name" value="MenaQ_synth_MenD"/>
</dbReference>
<dbReference type="InterPro" id="IPR012001">
    <property type="entry name" value="Thiamin_PyroP_enz_TPP-bd_dom"/>
</dbReference>
<dbReference type="GO" id="GO:0009234">
    <property type="term" value="P:menaquinone biosynthetic process"/>
    <property type="evidence" value="ECO:0007669"/>
    <property type="project" value="InterPro"/>
</dbReference>
<dbReference type="CDD" id="cd07037">
    <property type="entry name" value="TPP_PYR_MenD"/>
    <property type="match status" value="1"/>
</dbReference>
<dbReference type="PANTHER" id="PTHR42916:SF1">
    <property type="entry name" value="PROTEIN PHYLLO, CHLOROPLASTIC"/>
    <property type="match status" value="1"/>
</dbReference>
<dbReference type="Gene3D" id="3.40.50.970">
    <property type="match status" value="1"/>
</dbReference>
<feature type="non-terminal residue" evidence="7">
    <location>
        <position position="1"/>
    </location>
</feature>
<dbReference type="InterPro" id="IPR029061">
    <property type="entry name" value="THDP-binding"/>
</dbReference>
<dbReference type="GO" id="GO:0046872">
    <property type="term" value="F:metal ion binding"/>
    <property type="evidence" value="ECO:0007669"/>
    <property type="project" value="UniProtKB-KW"/>
</dbReference>
<evidence type="ECO:0000256" key="3">
    <source>
        <dbReference type="ARBA" id="ARBA00022842"/>
    </source>
</evidence>
<protein>
    <recommendedName>
        <fullName evidence="6">Thiamine pyrophosphate enzyme N-terminal TPP-binding domain-containing protein</fullName>
    </recommendedName>
</protein>
<dbReference type="Gene3D" id="3.40.50.1220">
    <property type="entry name" value="TPP-binding domain"/>
    <property type="match status" value="1"/>
</dbReference>
<dbReference type="GO" id="GO:0070204">
    <property type="term" value="F:2-succinyl-5-enolpyruvyl-6-hydroxy-3-cyclohexene-1-carboxylic-acid synthase activity"/>
    <property type="evidence" value="ECO:0007669"/>
    <property type="project" value="InterPro"/>
</dbReference>
<evidence type="ECO:0000256" key="4">
    <source>
        <dbReference type="ARBA" id="ARBA00023052"/>
    </source>
</evidence>
<evidence type="ECO:0000256" key="5">
    <source>
        <dbReference type="ARBA" id="ARBA00023211"/>
    </source>
</evidence>
<dbReference type="Pfam" id="PF02776">
    <property type="entry name" value="TPP_enzyme_N"/>
    <property type="match status" value="1"/>
</dbReference>
<keyword evidence="1" id="KW-0808">Transferase</keyword>
<dbReference type="GO" id="GO:0030976">
    <property type="term" value="F:thiamine pyrophosphate binding"/>
    <property type="evidence" value="ECO:0007669"/>
    <property type="project" value="InterPro"/>
</dbReference>
<gene>
    <name evidence="7" type="ORF">METZ01_LOCUS358341</name>
</gene>
<keyword evidence="4" id="KW-0786">Thiamine pyrophosphate</keyword>
<evidence type="ECO:0000256" key="1">
    <source>
        <dbReference type="ARBA" id="ARBA00022679"/>
    </source>
</evidence>
<dbReference type="AlphaFoldDB" id="A0A382S8H8"/>
<keyword evidence="3" id="KW-0460">Magnesium</keyword>
<name>A0A382S8H8_9ZZZZ</name>
<dbReference type="SUPFAM" id="SSF52518">
    <property type="entry name" value="Thiamin diphosphate-binding fold (THDP-binding)"/>
    <property type="match status" value="1"/>
</dbReference>